<keyword evidence="2" id="KW-1133">Transmembrane helix</keyword>
<dbReference type="Pfam" id="PF10067">
    <property type="entry name" value="DUF2306"/>
    <property type="match status" value="1"/>
</dbReference>
<dbReference type="OrthoDB" id="193478at2759"/>
<evidence type="ECO:0000313" key="4">
    <source>
        <dbReference type="Proteomes" id="UP000284375"/>
    </source>
</evidence>
<dbReference type="InterPro" id="IPR018750">
    <property type="entry name" value="DUF2306_membrane"/>
</dbReference>
<dbReference type="Proteomes" id="UP000284375">
    <property type="component" value="Unassembled WGS sequence"/>
</dbReference>
<sequence>MTRSTSSGPFAALSTLWRSLQHLIGFQKGYNFVLWVIFVFFLLGFALSRSPYFNYYGVFCRQGYLKANAHAAPGECYYFLNGAREQVGMMTHIFAIIPCCFLLFFQFVPYIRQRYARFHRANGYIVILLISIATAGGLMATRRSFGGDPAFQASNVLLSSLLVVGMVLAMVSIKRLQVEQHRAWMLRTWFWAFSVITMRVVQTAASRIVSSQGYTALRPCAQIDSDGVLTAAAIQHFWPACAAYFSGAKPGQQALVDANYYGLPIEVNVALSIASGASALVALFLHAVGVEIYLYMTPAESERLRQVSYHKQLAAGMRHLGRAGLSVVRLGDAAKWSPHADAKPDIDIDVDITPRNSSDEESRE</sequence>
<feature type="transmembrane region" description="Helical" evidence="2">
    <location>
        <begin position="123"/>
        <end position="141"/>
    </location>
</feature>
<reference evidence="3 4" key="1">
    <citation type="submission" date="2015-09" db="EMBL/GenBank/DDBJ databases">
        <title>Host preference determinants of Valsa canker pathogens revealed by comparative genomics.</title>
        <authorList>
            <person name="Yin Z."/>
            <person name="Huang L."/>
        </authorList>
    </citation>
    <scope>NUCLEOTIDE SEQUENCE [LARGE SCALE GENOMIC DNA]</scope>
    <source>
        <strain evidence="3 4">YSFL</strain>
    </source>
</reference>
<feature type="transmembrane region" description="Helical" evidence="2">
    <location>
        <begin position="153"/>
        <end position="172"/>
    </location>
</feature>
<keyword evidence="2" id="KW-0812">Transmembrane</keyword>
<proteinExistence type="predicted"/>
<gene>
    <name evidence="3" type="ORF">VSDG_08172</name>
</gene>
<name>A0A423VH36_CYTCH</name>
<organism evidence="3 4">
    <name type="scientific">Cytospora chrysosperma</name>
    <name type="common">Cytospora canker fungus</name>
    <name type="synonym">Sphaeria chrysosperma</name>
    <dbReference type="NCBI Taxonomy" id="252740"/>
    <lineage>
        <taxon>Eukaryota</taxon>
        <taxon>Fungi</taxon>
        <taxon>Dikarya</taxon>
        <taxon>Ascomycota</taxon>
        <taxon>Pezizomycotina</taxon>
        <taxon>Sordariomycetes</taxon>
        <taxon>Sordariomycetidae</taxon>
        <taxon>Diaporthales</taxon>
        <taxon>Cytosporaceae</taxon>
        <taxon>Cytospora</taxon>
    </lineage>
</organism>
<dbReference type="AlphaFoldDB" id="A0A423VH36"/>
<accession>A0A423VH36</accession>
<evidence type="ECO:0000256" key="1">
    <source>
        <dbReference type="SAM" id="MobiDB-lite"/>
    </source>
</evidence>
<feature type="region of interest" description="Disordered" evidence="1">
    <location>
        <begin position="337"/>
        <end position="364"/>
    </location>
</feature>
<dbReference type="STRING" id="252740.A0A423VH36"/>
<evidence type="ECO:0008006" key="5">
    <source>
        <dbReference type="Google" id="ProtNLM"/>
    </source>
</evidence>
<feature type="transmembrane region" description="Helical" evidence="2">
    <location>
        <begin position="29"/>
        <end position="47"/>
    </location>
</feature>
<keyword evidence="2" id="KW-0472">Membrane</keyword>
<evidence type="ECO:0000313" key="3">
    <source>
        <dbReference type="EMBL" id="ROV90311.1"/>
    </source>
</evidence>
<comment type="caution">
    <text evidence="3">The sequence shown here is derived from an EMBL/GenBank/DDBJ whole genome shotgun (WGS) entry which is preliminary data.</text>
</comment>
<protein>
    <recommendedName>
        <fullName evidence="5">DUF2306 domain-containing protein</fullName>
    </recommendedName>
</protein>
<evidence type="ECO:0000256" key="2">
    <source>
        <dbReference type="SAM" id="Phobius"/>
    </source>
</evidence>
<feature type="transmembrane region" description="Helical" evidence="2">
    <location>
        <begin position="89"/>
        <end position="111"/>
    </location>
</feature>
<dbReference type="EMBL" id="LJZO01000051">
    <property type="protein sequence ID" value="ROV90311.1"/>
    <property type="molecule type" value="Genomic_DNA"/>
</dbReference>
<feature type="transmembrane region" description="Helical" evidence="2">
    <location>
        <begin position="269"/>
        <end position="296"/>
    </location>
</feature>
<keyword evidence="4" id="KW-1185">Reference proteome</keyword>